<accession>A0A7X0Y322</accession>
<evidence type="ECO:0000259" key="2">
    <source>
        <dbReference type="PROSITE" id="PS50042"/>
    </source>
</evidence>
<dbReference type="InterPro" id="IPR036388">
    <property type="entry name" value="WH-like_DNA-bd_sf"/>
</dbReference>
<organism evidence="3 4">
    <name type="scientific">Listeria grandensis</name>
    <dbReference type="NCBI Taxonomy" id="1494963"/>
    <lineage>
        <taxon>Bacteria</taxon>
        <taxon>Bacillati</taxon>
        <taxon>Bacillota</taxon>
        <taxon>Bacilli</taxon>
        <taxon>Bacillales</taxon>
        <taxon>Listeriaceae</taxon>
        <taxon>Listeria</taxon>
    </lineage>
</organism>
<dbReference type="InterPro" id="IPR000595">
    <property type="entry name" value="cNMP-bd_dom"/>
</dbReference>
<dbReference type="PROSITE" id="PS50042">
    <property type="entry name" value="CNMP_BINDING_3"/>
    <property type="match status" value="1"/>
</dbReference>
<dbReference type="EMBL" id="JAARWN010000003">
    <property type="protein sequence ID" value="MBC1935823.1"/>
    <property type="molecule type" value="Genomic_DNA"/>
</dbReference>
<evidence type="ECO:0000256" key="1">
    <source>
        <dbReference type="ARBA" id="ARBA00023159"/>
    </source>
</evidence>
<dbReference type="InterPro" id="IPR014710">
    <property type="entry name" value="RmlC-like_jellyroll"/>
</dbReference>
<keyword evidence="1" id="KW-0010">Activator</keyword>
<name>A0A7X0Y322_9LIST</name>
<dbReference type="RefSeq" id="WP_036066516.1">
    <property type="nucleotide sequence ID" value="NZ_JAARWN010000003.1"/>
</dbReference>
<comment type="caution">
    <text evidence="3">The sequence shown here is derived from an EMBL/GenBank/DDBJ whole genome shotgun (WGS) entry which is preliminary data.</text>
</comment>
<sequence length="228" mass="25530">MNSSITLNEALQQQKRINSLLKQYLVAGGAYSIPSEICFMEADQVIIAEDTLLTDIYMIASGVAVVMQDGIIIQFLGRNECLGVENILVGGETRTRIVALTKMKLYKMTLQDVHIKLHKRAQGWRLAAAVMAGRTELLTHHLIRSGVARDRVLDVLLQLSFLYGEEKDHCIYTEKYFSKKMIANYLNVSYVTVVKAFKLLVAEGIIHDEPHGMIVYLNQLSPKIGACS</sequence>
<dbReference type="AlphaFoldDB" id="A0A7X0Y322"/>
<proteinExistence type="predicted"/>
<dbReference type="Gene3D" id="2.60.120.10">
    <property type="entry name" value="Jelly Rolls"/>
    <property type="match status" value="1"/>
</dbReference>
<feature type="domain" description="Cyclic nucleotide-binding" evidence="2">
    <location>
        <begin position="39"/>
        <end position="108"/>
    </location>
</feature>
<protein>
    <submittedName>
        <fullName evidence="3">Crp/Fnr family transcriptional regulator</fullName>
    </submittedName>
</protein>
<dbReference type="Proteomes" id="UP000535908">
    <property type="component" value="Unassembled WGS sequence"/>
</dbReference>
<gene>
    <name evidence="3" type="ORF">HCA69_05550</name>
</gene>
<dbReference type="SUPFAM" id="SSF46785">
    <property type="entry name" value="Winged helix' DNA-binding domain"/>
    <property type="match status" value="1"/>
</dbReference>
<evidence type="ECO:0000313" key="3">
    <source>
        <dbReference type="EMBL" id="MBC1935823.1"/>
    </source>
</evidence>
<dbReference type="Pfam" id="PF00027">
    <property type="entry name" value="cNMP_binding"/>
    <property type="match status" value="1"/>
</dbReference>
<dbReference type="SUPFAM" id="SSF51206">
    <property type="entry name" value="cAMP-binding domain-like"/>
    <property type="match status" value="1"/>
</dbReference>
<dbReference type="InterPro" id="IPR036390">
    <property type="entry name" value="WH_DNA-bd_sf"/>
</dbReference>
<evidence type="ECO:0000313" key="4">
    <source>
        <dbReference type="Proteomes" id="UP000535908"/>
    </source>
</evidence>
<dbReference type="Gene3D" id="1.10.10.10">
    <property type="entry name" value="Winged helix-like DNA-binding domain superfamily/Winged helix DNA-binding domain"/>
    <property type="match status" value="1"/>
</dbReference>
<dbReference type="InterPro" id="IPR018490">
    <property type="entry name" value="cNMP-bd_dom_sf"/>
</dbReference>
<reference evidence="3 4" key="1">
    <citation type="submission" date="2020-03" db="EMBL/GenBank/DDBJ databases">
        <title>Soil Listeria distribution.</title>
        <authorList>
            <person name="Liao J."/>
            <person name="Wiedmann M."/>
        </authorList>
    </citation>
    <scope>NUCLEOTIDE SEQUENCE [LARGE SCALE GENOMIC DNA]</scope>
    <source>
        <strain evidence="3 4">FSL L7-0741</strain>
    </source>
</reference>